<proteinExistence type="inferred from homology"/>
<comment type="similarity">
    <text evidence="2 12">Belongs to the adaptor complexes small subunit family.</text>
</comment>
<dbReference type="InterPro" id="IPR039652">
    <property type="entry name" value="Coatomer_zeta"/>
</dbReference>
<dbReference type="GO" id="GO:0030126">
    <property type="term" value="C:COPI vesicle coat"/>
    <property type="evidence" value="ECO:0007669"/>
    <property type="project" value="UniProtKB-UniRule"/>
</dbReference>
<dbReference type="GO" id="GO:0000139">
    <property type="term" value="C:Golgi membrane"/>
    <property type="evidence" value="ECO:0007669"/>
    <property type="project" value="UniProtKB-SubCell"/>
</dbReference>
<dbReference type="InterPro" id="IPR022775">
    <property type="entry name" value="AP_mu_sigma_su"/>
</dbReference>
<evidence type="ECO:0000256" key="7">
    <source>
        <dbReference type="ARBA" id="ARBA00022927"/>
    </source>
</evidence>
<evidence type="ECO:0000256" key="2">
    <source>
        <dbReference type="ARBA" id="ARBA00006972"/>
    </source>
</evidence>
<evidence type="ECO:0000256" key="5">
    <source>
        <dbReference type="ARBA" id="ARBA00022490"/>
    </source>
</evidence>
<dbReference type="InterPro" id="IPR011012">
    <property type="entry name" value="Longin-like_dom_sf"/>
</dbReference>
<keyword evidence="4 12" id="KW-0813">Transport</keyword>
<keyword evidence="7 12" id="KW-0653">Protein transport</keyword>
<dbReference type="InParanoid" id="C4QY35"/>
<name>C4QY35_KOMPG</name>
<dbReference type="Proteomes" id="UP000000314">
    <property type="component" value="Chromosome 1"/>
</dbReference>
<dbReference type="Gene3D" id="3.30.450.60">
    <property type="match status" value="1"/>
</dbReference>
<reference evidence="14 15" key="1">
    <citation type="journal article" date="2009" name="Nat. Biotechnol.">
        <title>Genome sequence of the recombinant protein production host Pichia pastoris.</title>
        <authorList>
            <person name="De Schutter K."/>
            <person name="Lin Y.C."/>
            <person name="Tiels P."/>
            <person name="Van Hecke A."/>
            <person name="Glinka S."/>
            <person name="Weber-Lehmann J."/>
            <person name="Rouze P."/>
            <person name="Van de Peer Y."/>
            <person name="Callewaert N."/>
        </authorList>
    </citation>
    <scope>NUCLEOTIDE SEQUENCE [LARGE SCALE GENOMIC DNA]</scope>
    <source>
        <strain evidence="15">GS115 / ATCC 20864</strain>
    </source>
</reference>
<keyword evidence="9 12" id="KW-0472">Membrane</keyword>
<comment type="subcellular location">
    <subcellularLocation>
        <location evidence="12">Cytoplasm</location>
    </subcellularLocation>
    <subcellularLocation>
        <location evidence="1 12">Golgi apparatus membrane</location>
        <topology evidence="1 12">Peripheral membrane protein</topology>
        <orientation evidence="1 12">Cytoplasmic side</orientation>
    </subcellularLocation>
    <subcellularLocation>
        <location evidence="12">Cytoplasmic vesicle</location>
        <location evidence="12">COPI-coated vesicle membrane</location>
        <topology evidence="12">Peripheral membrane protein</topology>
        <orientation evidence="12">Cytoplasmic side</orientation>
    </subcellularLocation>
</comment>
<dbReference type="GO" id="GO:0006891">
    <property type="term" value="P:intra-Golgi vesicle-mediated transport"/>
    <property type="evidence" value="ECO:0007669"/>
    <property type="project" value="TreeGrafter"/>
</dbReference>
<gene>
    <name evidence="14" type="ordered locus">PAS_chr1-4_0317</name>
</gene>
<dbReference type="eggNOG" id="KOG3343">
    <property type="taxonomic scope" value="Eukaryota"/>
</dbReference>
<evidence type="ECO:0000256" key="11">
    <source>
        <dbReference type="ARBA" id="ARBA00045555"/>
    </source>
</evidence>
<evidence type="ECO:0000256" key="4">
    <source>
        <dbReference type="ARBA" id="ARBA00022448"/>
    </source>
</evidence>
<dbReference type="GO" id="GO:0006890">
    <property type="term" value="P:retrograde vesicle-mediated transport, Golgi to endoplasmic reticulum"/>
    <property type="evidence" value="ECO:0007669"/>
    <property type="project" value="UniProtKB-UniRule"/>
</dbReference>
<dbReference type="EMBL" id="FN392319">
    <property type="protein sequence ID" value="CAY68158.1"/>
    <property type="molecule type" value="Genomic_DNA"/>
</dbReference>
<dbReference type="FunFam" id="3.30.450.60:FF:000013">
    <property type="entry name" value="Coatomer subunit zeta"/>
    <property type="match status" value="1"/>
</dbReference>
<keyword evidence="5 12" id="KW-0963">Cytoplasm</keyword>
<dbReference type="OrthoDB" id="10249988at2759"/>
<dbReference type="RefSeq" id="XP_002490439.1">
    <property type="nucleotide sequence ID" value="XM_002490394.1"/>
</dbReference>
<dbReference type="HOGENOM" id="CLU_086803_0_0_1"/>
<evidence type="ECO:0000313" key="15">
    <source>
        <dbReference type="Proteomes" id="UP000000314"/>
    </source>
</evidence>
<dbReference type="PANTHER" id="PTHR11043:SF0">
    <property type="entry name" value="COATOMER SUBUNIT ZETA"/>
    <property type="match status" value="1"/>
</dbReference>
<evidence type="ECO:0000256" key="12">
    <source>
        <dbReference type="RuleBase" id="RU366053"/>
    </source>
</evidence>
<organism evidence="14 15">
    <name type="scientific">Komagataella phaffii (strain GS115 / ATCC 20864)</name>
    <name type="common">Yeast</name>
    <name type="synonym">Pichia pastoris</name>
    <dbReference type="NCBI Taxonomy" id="644223"/>
    <lineage>
        <taxon>Eukaryota</taxon>
        <taxon>Fungi</taxon>
        <taxon>Dikarya</taxon>
        <taxon>Ascomycota</taxon>
        <taxon>Saccharomycotina</taxon>
        <taxon>Pichiomycetes</taxon>
        <taxon>Pichiales</taxon>
        <taxon>Pichiaceae</taxon>
        <taxon>Komagataella</taxon>
    </lineage>
</organism>
<dbReference type="STRING" id="644223.C4QY35"/>
<evidence type="ECO:0000256" key="8">
    <source>
        <dbReference type="ARBA" id="ARBA00023034"/>
    </source>
</evidence>
<feature type="domain" description="AP complex mu/sigma subunit" evidence="13">
    <location>
        <begin position="10"/>
        <end position="155"/>
    </location>
</feature>
<comment type="subunit">
    <text evidence="3 12">Oligomeric complex that consists of at least the alpha, beta, beta', gamma, delta, epsilon and zeta subunits.</text>
</comment>
<evidence type="ECO:0000256" key="6">
    <source>
        <dbReference type="ARBA" id="ARBA00022892"/>
    </source>
</evidence>
<evidence type="ECO:0000256" key="1">
    <source>
        <dbReference type="ARBA" id="ARBA00004255"/>
    </source>
</evidence>
<evidence type="ECO:0000313" key="14">
    <source>
        <dbReference type="EMBL" id="CAY68158.1"/>
    </source>
</evidence>
<dbReference type="OMA" id="NELMLHS"/>
<keyword evidence="10 12" id="KW-0968">Cytoplasmic vesicle</keyword>
<evidence type="ECO:0000259" key="13">
    <source>
        <dbReference type="Pfam" id="PF01217"/>
    </source>
</evidence>
<dbReference type="SMR" id="C4QY35"/>
<accession>C4QY35</accession>
<keyword evidence="6 12" id="KW-0931">ER-Golgi transport</keyword>
<dbReference type="GO" id="GO:0006886">
    <property type="term" value="P:intracellular protein transport"/>
    <property type="evidence" value="ECO:0007669"/>
    <property type="project" value="TreeGrafter"/>
</dbReference>
<protein>
    <recommendedName>
        <fullName evidence="12">Coatomer subunit zeta</fullName>
    </recommendedName>
</protein>
<dbReference type="FunCoup" id="C4QY35">
    <property type="interactions" value="505"/>
</dbReference>
<comment type="function">
    <text evidence="11">The coatomer is a cytosolic protein complex that binds to dilysine motifs and reversibly associates with Golgi non-clathrin-coated vesicles, which further mediate biosynthetic protein transport from the ER, via the Golgi up to the trans Golgi network. Coatomer complex is required for budding from Golgi membranes, and is essential for the retrograde Golgi-to-ER transport of dilysine-tagged proteins. The zeta subunit may be involved in regulating the coat assembly and, hence, the rate of biosynthetic protein transport due to its association-dissociation properties with the coatomer complex.</text>
</comment>
<keyword evidence="8 12" id="KW-0333">Golgi apparatus</keyword>
<dbReference type="GeneID" id="8197767"/>
<evidence type="ECO:0000256" key="3">
    <source>
        <dbReference type="ARBA" id="ARBA00011775"/>
    </source>
</evidence>
<sequence length="190" mass="21267">MTTDVSLYTVDSVIILDNTGNRVLVKYSNPPHAPEDSDSLAQRPKQQVQFEKSLFQKTHKVNGDIVLFENKTVVYKEFSDVVIYIVGGLNENECFLFNVLQGLVGALEIVLKYSIDKKTIQENYDMVSLAVDETIDDGIVLETDPSVIAARVSKAPTEENSIKIDLSEEGLFNAFKFARSRVADRLQQGF</sequence>
<evidence type="ECO:0000256" key="10">
    <source>
        <dbReference type="ARBA" id="ARBA00023329"/>
    </source>
</evidence>
<keyword evidence="15" id="KW-1185">Reference proteome</keyword>
<dbReference type="AlphaFoldDB" id="C4QY35"/>
<evidence type="ECO:0000256" key="9">
    <source>
        <dbReference type="ARBA" id="ARBA00023136"/>
    </source>
</evidence>
<dbReference type="KEGG" id="ppa:PAS_chr1-4_0317"/>
<dbReference type="SUPFAM" id="SSF64356">
    <property type="entry name" value="SNARE-like"/>
    <property type="match status" value="1"/>
</dbReference>
<dbReference type="Pfam" id="PF01217">
    <property type="entry name" value="Clat_adaptor_s"/>
    <property type="match status" value="1"/>
</dbReference>
<dbReference type="PANTHER" id="PTHR11043">
    <property type="entry name" value="ZETA-COAT PROTEIN"/>
    <property type="match status" value="1"/>
</dbReference>